<dbReference type="OrthoDB" id="9806135at2"/>
<keyword evidence="12" id="KW-1185">Reference proteome</keyword>
<keyword evidence="4 7" id="KW-0689">Ribosomal protein</keyword>
<dbReference type="GO" id="GO:0022625">
    <property type="term" value="C:cytosolic large ribosomal subunit"/>
    <property type="evidence" value="ECO:0007669"/>
    <property type="project" value="TreeGrafter"/>
</dbReference>
<dbReference type="GO" id="GO:0003735">
    <property type="term" value="F:structural constituent of ribosome"/>
    <property type="evidence" value="ECO:0007669"/>
    <property type="project" value="UniProtKB-UniRule"/>
</dbReference>
<dbReference type="RefSeq" id="WP_095086347.1">
    <property type="nucleotide sequence ID" value="NZ_BMDM01000003.1"/>
</dbReference>
<dbReference type="FunFam" id="2.40.30.10:FF:000004">
    <property type="entry name" value="50S ribosomal protein L3"/>
    <property type="match status" value="1"/>
</dbReference>
<evidence type="ECO:0000256" key="5">
    <source>
        <dbReference type="ARBA" id="ARBA00023274"/>
    </source>
</evidence>
<evidence type="ECO:0000313" key="12">
    <source>
        <dbReference type="Proteomes" id="UP000242084"/>
    </source>
</evidence>
<dbReference type="GO" id="GO:0019843">
    <property type="term" value="F:rRNA binding"/>
    <property type="evidence" value="ECO:0007669"/>
    <property type="project" value="UniProtKB-UniRule"/>
</dbReference>
<accession>A0A239YLS0</accession>
<dbReference type="Gene3D" id="3.30.160.810">
    <property type="match status" value="1"/>
</dbReference>
<organism evidence="11 12">
    <name type="scientific">Mammaliicoccus stepanovicii</name>
    <dbReference type="NCBI Taxonomy" id="643214"/>
    <lineage>
        <taxon>Bacteria</taxon>
        <taxon>Bacillati</taxon>
        <taxon>Bacillota</taxon>
        <taxon>Bacilli</taxon>
        <taxon>Bacillales</taxon>
        <taxon>Staphylococcaceae</taxon>
        <taxon>Mammaliicoccus</taxon>
    </lineage>
</organism>
<reference evidence="11 12" key="1">
    <citation type="submission" date="2017-06" db="EMBL/GenBank/DDBJ databases">
        <authorList>
            <consortium name="Pathogen Informatics"/>
        </authorList>
    </citation>
    <scope>NUCLEOTIDE SEQUENCE [LARGE SCALE GENOMIC DNA]</scope>
    <source>
        <strain evidence="11 12">NCTC13839</strain>
    </source>
</reference>
<evidence type="ECO:0000256" key="10">
    <source>
        <dbReference type="SAM" id="MobiDB-lite"/>
    </source>
</evidence>
<comment type="similarity">
    <text evidence="1 7 8">Belongs to the universal ribosomal protein uL3 family.</text>
</comment>
<evidence type="ECO:0000256" key="3">
    <source>
        <dbReference type="ARBA" id="ARBA00022884"/>
    </source>
</evidence>
<dbReference type="KEGG" id="sste:SAMEA4384403_0527"/>
<dbReference type="PANTHER" id="PTHR11229:SF16">
    <property type="entry name" value="LARGE RIBOSOMAL SUBUNIT PROTEIN UL3C"/>
    <property type="match status" value="1"/>
</dbReference>
<proteinExistence type="inferred from homology"/>
<dbReference type="AlphaFoldDB" id="A0A239YLS0"/>
<dbReference type="InterPro" id="IPR019927">
    <property type="entry name" value="Ribosomal_uL3_bac/org-type"/>
</dbReference>
<keyword evidence="5 7" id="KW-0687">Ribonucleoprotein</keyword>
<keyword evidence="2 7" id="KW-0699">rRNA-binding</keyword>
<gene>
    <name evidence="7 11" type="primary">rplC</name>
    <name evidence="11" type="ORF">SAMEA4384403_00527</name>
</gene>
<comment type="subunit">
    <text evidence="7 9">Part of the 50S ribosomal subunit. Forms a cluster with proteins L14 and L19.</text>
</comment>
<name>A0A239YLS0_9STAP</name>
<dbReference type="InterPro" id="IPR009000">
    <property type="entry name" value="Transl_B-barrel_sf"/>
</dbReference>
<evidence type="ECO:0000256" key="6">
    <source>
        <dbReference type="ARBA" id="ARBA00035243"/>
    </source>
</evidence>
<evidence type="ECO:0000256" key="8">
    <source>
        <dbReference type="RuleBase" id="RU003905"/>
    </source>
</evidence>
<protein>
    <recommendedName>
        <fullName evidence="6 7">Large ribosomal subunit protein uL3</fullName>
    </recommendedName>
</protein>
<dbReference type="EMBL" id="LT906462">
    <property type="protein sequence ID" value="SNV59164.1"/>
    <property type="molecule type" value="Genomic_DNA"/>
</dbReference>
<dbReference type="SUPFAM" id="SSF50447">
    <property type="entry name" value="Translation proteins"/>
    <property type="match status" value="1"/>
</dbReference>
<dbReference type="PANTHER" id="PTHR11229">
    <property type="entry name" value="50S RIBOSOMAL PROTEIN L3"/>
    <property type="match status" value="1"/>
</dbReference>
<evidence type="ECO:0000256" key="2">
    <source>
        <dbReference type="ARBA" id="ARBA00022730"/>
    </source>
</evidence>
<dbReference type="PROSITE" id="PS00474">
    <property type="entry name" value="RIBOSOMAL_L3"/>
    <property type="match status" value="1"/>
</dbReference>
<dbReference type="GO" id="GO:0006412">
    <property type="term" value="P:translation"/>
    <property type="evidence" value="ECO:0007669"/>
    <property type="project" value="UniProtKB-UniRule"/>
</dbReference>
<dbReference type="InterPro" id="IPR019926">
    <property type="entry name" value="Ribosomal_uL3_CS"/>
</dbReference>
<comment type="function">
    <text evidence="7 9">One of the primary rRNA binding proteins, it binds directly near the 3'-end of the 23S rRNA, where it nucleates assembly of the 50S subunit.</text>
</comment>
<dbReference type="Proteomes" id="UP000242084">
    <property type="component" value="Chromosome 1"/>
</dbReference>
<evidence type="ECO:0000313" key="11">
    <source>
        <dbReference type="EMBL" id="SNV59164.1"/>
    </source>
</evidence>
<dbReference type="NCBIfam" id="TIGR03625">
    <property type="entry name" value="L3_bact"/>
    <property type="match status" value="1"/>
</dbReference>
<keyword evidence="3 7" id="KW-0694">RNA-binding</keyword>
<evidence type="ECO:0000256" key="1">
    <source>
        <dbReference type="ARBA" id="ARBA00006540"/>
    </source>
</evidence>
<dbReference type="InterPro" id="IPR000597">
    <property type="entry name" value="Ribosomal_uL3"/>
</dbReference>
<sequence length="220" mass="23665">MTKGILGRKIGMTQVFAENGELIPVTVVEASQNVVLQTKSEEVDGYNAVQIGFEDKKAYKKDRKSNKYATKAAEGHAKKAGAAPKRFTREFRNIDVSAYEVGQEVTVDTFKAGDIIDATGVSKGKGFQGSIKRHGFSRGPMSHGSRYHRGSGSMGMASDASKVFKGKELPGRMGGNTVTMQNLEVVKVDTENNVILVKGNVPGPKKGLVKLTTSIKKGNK</sequence>
<dbReference type="Gene3D" id="2.40.30.10">
    <property type="entry name" value="Translation factors"/>
    <property type="match status" value="1"/>
</dbReference>
<evidence type="ECO:0000256" key="7">
    <source>
        <dbReference type="HAMAP-Rule" id="MF_01325"/>
    </source>
</evidence>
<dbReference type="Pfam" id="PF00297">
    <property type="entry name" value="Ribosomal_L3"/>
    <property type="match status" value="1"/>
</dbReference>
<feature type="region of interest" description="Disordered" evidence="10">
    <location>
        <begin position="127"/>
        <end position="156"/>
    </location>
</feature>
<evidence type="ECO:0000256" key="9">
    <source>
        <dbReference type="RuleBase" id="RU003906"/>
    </source>
</evidence>
<dbReference type="HAMAP" id="MF_01325_B">
    <property type="entry name" value="Ribosomal_uL3_B"/>
    <property type="match status" value="1"/>
</dbReference>
<evidence type="ECO:0000256" key="4">
    <source>
        <dbReference type="ARBA" id="ARBA00022980"/>
    </source>
</evidence>
<dbReference type="FunFam" id="3.30.160.810:FF:000002">
    <property type="entry name" value="50S ribosomal protein L3"/>
    <property type="match status" value="1"/>
</dbReference>